<sequence>MVCLCCRCCVCCKCGRRGVSDGSGDDRYEKPGAKHIPVPVYGKSQLKRIKQTRSSSHEASSSSSKSVITTKRERRERPVSAMSMWNVPLDVDVVPLNTKPVTVSESLPWIDDSSQDEYDCSRQKRKPGFRPLRGSSAPASGTPPEHSSVRGDSTRRQRKHKKMEKKSGGGFFQVVSIE</sequence>
<proteinExistence type="predicted"/>
<evidence type="ECO:0000313" key="4">
    <source>
        <dbReference type="WBParaSite" id="HPLM_0002142801-mRNA-1"/>
    </source>
</evidence>
<accession>A0A0N4XAN3</accession>
<reference evidence="2 3" key="2">
    <citation type="submission" date="2018-11" db="EMBL/GenBank/DDBJ databases">
        <authorList>
            <consortium name="Pathogen Informatics"/>
        </authorList>
    </citation>
    <scope>NUCLEOTIDE SEQUENCE [LARGE SCALE GENOMIC DNA]</scope>
    <source>
        <strain evidence="2 3">MHpl1</strain>
    </source>
</reference>
<feature type="region of interest" description="Disordered" evidence="1">
    <location>
        <begin position="112"/>
        <end position="178"/>
    </location>
</feature>
<dbReference type="AlphaFoldDB" id="A0A0N4XAN3"/>
<evidence type="ECO:0000256" key="1">
    <source>
        <dbReference type="SAM" id="MobiDB-lite"/>
    </source>
</evidence>
<dbReference type="EMBL" id="UZAF01023392">
    <property type="protein sequence ID" value="VDO89810.1"/>
    <property type="molecule type" value="Genomic_DNA"/>
</dbReference>
<gene>
    <name evidence="2" type="ORF">HPLM_LOCUS21417</name>
</gene>
<organism evidence="4">
    <name type="scientific">Haemonchus placei</name>
    <name type="common">Barber's pole worm</name>
    <dbReference type="NCBI Taxonomy" id="6290"/>
    <lineage>
        <taxon>Eukaryota</taxon>
        <taxon>Metazoa</taxon>
        <taxon>Ecdysozoa</taxon>
        <taxon>Nematoda</taxon>
        <taxon>Chromadorea</taxon>
        <taxon>Rhabditida</taxon>
        <taxon>Rhabditina</taxon>
        <taxon>Rhabditomorpha</taxon>
        <taxon>Strongyloidea</taxon>
        <taxon>Trichostrongylidae</taxon>
        <taxon>Haemonchus</taxon>
    </lineage>
</organism>
<feature type="compositionally biased region" description="Low complexity" evidence="1">
    <location>
        <begin position="57"/>
        <end position="66"/>
    </location>
</feature>
<dbReference type="STRING" id="6290.A0A0N4XAN3"/>
<dbReference type="WBParaSite" id="HPLM_0002142801-mRNA-1">
    <property type="protein sequence ID" value="HPLM_0002142801-mRNA-1"/>
    <property type="gene ID" value="HPLM_0002142801"/>
</dbReference>
<dbReference type="OrthoDB" id="5841237at2759"/>
<feature type="region of interest" description="Disordered" evidence="1">
    <location>
        <begin position="19"/>
        <end position="83"/>
    </location>
</feature>
<dbReference type="Proteomes" id="UP000268014">
    <property type="component" value="Unassembled WGS sequence"/>
</dbReference>
<protein>
    <submittedName>
        <fullName evidence="2 4">Uncharacterized protein</fullName>
    </submittedName>
</protein>
<evidence type="ECO:0000313" key="2">
    <source>
        <dbReference type="EMBL" id="VDO89810.1"/>
    </source>
</evidence>
<evidence type="ECO:0000313" key="3">
    <source>
        <dbReference type="Proteomes" id="UP000268014"/>
    </source>
</evidence>
<keyword evidence="3" id="KW-1185">Reference proteome</keyword>
<name>A0A0N4XAN3_HAEPC</name>
<reference evidence="4" key="1">
    <citation type="submission" date="2017-02" db="UniProtKB">
        <authorList>
            <consortium name="WormBaseParasite"/>
        </authorList>
    </citation>
    <scope>IDENTIFICATION</scope>
</reference>